<keyword evidence="7" id="KW-1133">Transmembrane helix</keyword>
<dbReference type="PROSITE" id="PS00760">
    <property type="entry name" value="SPASE_I_2"/>
    <property type="match status" value="1"/>
</dbReference>
<dbReference type="InterPro" id="IPR019757">
    <property type="entry name" value="Pept_S26A_signal_pept_1_Lys-AS"/>
</dbReference>
<keyword evidence="7" id="KW-0472">Membrane</keyword>
<feature type="active site" evidence="6">
    <location>
        <position position="40"/>
    </location>
</feature>
<dbReference type="NCBIfam" id="TIGR02227">
    <property type="entry name" value="sigpep_I_bact"/>
    <property type="match status" value="1"/>
</dbReference>
<dbReference type="GO" id="GO:0006465">
    <property type="term" value="P:signal peptide processing"/>
    <property type="evidence" value="ECO:0007669"/>
    <property type="project" value="InterPro"/>
</dbReference>
<evidence type="ECO:0000256" key="4">
    <source>
        <dbReference type="ARBA" id="ARBA00019232"/>
    </source>
</evidence>
<dbReference type="InterPro" id="IPR036286">
    <property type="entry name" value="LexA/Signal_pep-like_sf"/>
</dbReference>
<dbReference type="PANTHER" id="PTHR43390:SF1">
    <property type="entry name" value="CHLOROPLAST PROCESSING PEPTIDASE"/>
    <property type="match status" value="1"/>
</dbReference>
<feature type="transmembrane region" description="Helical" evidence="7">
    <location>
        <begin position="12"/>
        <end position="34"/>
    </location>
</feature>
<evidence type="ECO:0000256" key="3">
    <source>
        <dbReference type="ARBA" id="ARBA00013208"/>
    </source>
</evidence>
<dbReference type="EMBL" id="PEWV01000010">
    <property type="protein sequence ID" value="PIU42323.1"/>
    <property type="molecule type" value="Genomic_DNA"/>
</dbReference>
<dbReference type="PRINTS" id="PR00727">
    <property type="entry name" value="LEADERPTASE"/>
</dbReference>
<evidence type="ECO:0000256" key="2">
    <source>
        <dbReference type="ARBA" id="ARBA00009370"/>
    </source>
</evidence>
<dbReference type="Gene3D" id="2.10.109.10">
    <property type="entry name" value="Umud Fragment, subunit A"/>
    <property type="match status" value="1"/>
</dbReference>
<sequence length="179" mass="20651">MNDNVKMIIREWVESIVIAVVLALIVRAFIIQAFKIPTGSMRPTLMENDRIFVNKFIYRFKEPQVGDVIVFRDPEDRKKDLVKRLIARGGDVVEISQSRIKLNGQVIDTPPISEFYYYNRGDVGKEGQEINVPKDSFYALGDNSASSKDSRYWGFVPRKNIIGKAIIIYWPPNRLKLIE</sequence>
<evidence type="ECO:0000313" key="9">
    <source>
        <dbReference type="EMBL" id="PIU42323.1"/>
    </source>
</evidence>
<evidence type="ECO:0000259" key="8">
    <source>
        <dbReference type="Pfam" id="PF10502"/>
    </source>
</evidence>
<dbReference type="PANTHER" id="PTHR43390">
    <property type="entry name" value="SIGNAL PEPTIDASE I"/>
    <property type="match status" value="1"/>
</dbReference>
<dbReference type="Pfam" id="PF10502">
    <property type="entry name" value="Peptidase_S26"/>
    <property type="match status" value="1"/>
</dbReference>
<dbReference type="Proteomes" id="UP000230052">
    <property type="component" value="Unassembled WGS sequence"/>
</dbReference>
<keyword evidence="7" id="KW-0812">Transmembrane</keyword>
<keyword evidence="5 7" id="KW-0378">Hydrolase</keyword>
<accession>A0A2J0L2K1</accession>
<organism evidence="9 10">
    <name type="scientific">Candidatus Aquitaenariimonas noxiae</name>
    <dbReference type="NCBI Taxonomy" id="1974741"/>
    <lineage>
        <taxon>Bacteria</taxon>
        <taxon>Pseudomonadati</taxon>
        <taxon>Candidatus Omnitrophota</taxon>
        <taxon>Candidatus Aquitaenariimonas</taxon>
    </lineage>
</organism>
<protein>
    <recommendedName>
        <fullName evidence="4 7">Signal peptidase I</fullName>
        <ecNumber evidence="3 7">3.4.21.89</ecNumber>
    </recommendedName>
</protein>
<keyword evidence="7" id="KW-0645">Protease</keyword>
<name>A0A2J0L2K1_9BACT</name>
<dbReference type="GO" id="GO:0009003">
    <property type="term" value="F:signal peptidase activity"/>
    <property type="evidence" value="ECO:0007669"/>
    <property type="project" value="UniProtKB-EC"/>
</dbReference>
<evidence type="ECO:0000313" key="10">
    <source>
        <dbReference type="Proteomes" id="UP000230052"/>
    </source>
</evidence>
<feature type="domain" description="Peptidase S26" evidence="8">
    <location>
        <begin position="9"/>
        <end position="170"/>
    </location>
</feature>
<proteinExistence type="inferred from homology"/>
<comment type="caution">
    <text evidence="9">The sequence shown here is derived from an EMBL/GenBank/DDBJ whole genome shotgun (WGS) entry which is preliminary data.</text>
</comment>
<dbReference type="EC" id="3.4.21.89" evidence="3 7"/>
<evidence type="ECO:0000256" key="7">
    <source>
        <dbReference type="RuleBase" id="RU362042"/>
    </source>
</evidence>
<comment type="catalytic activity">
    <reaction evidence="1 7">
        <text>Cleavage of hydrophobic, N-terminal signal or leader sequences from secreted and periplasmic proteins.</text>
        <dbReference type="EC" id="3.4.21.89"/>
    </reaction>
</comment>
<dbReference type="GO" id="GO:0004252">
    <property type="term" value="F:serine-type endopeptidase activity"/>
    <property type="evidence" value="ECO:0007669"/>
    <property type="project" value="InterPro"/>
</dbReference>
<evidence type="ECO:0000256" key="6">
    <source>
        <dbReference type="PIRSR" id="PIRSR600223-1"/>
    </source>
</evidence>
<evidence type="ECO:0000256" key="1">
    <source>
        <dbReference type="ARBA" id="ARBA00000677"/>
    </source>
</evidence>
<comment type="subcellular location">
    <subcellularLocation>
        <location evidence="7">Membrane</location>
        <topology evidence="7">Single-pass type II membrane protein</topology>
    </subcellularLocation>
</comment>
<dbReference type="SUPFAM" id="SSF51306">
    <property type="entry name" value="LexA/Signal peptidase"/>
    <property type="match status" value="1"/>
</dbReference>
<dbReference type="GO" id="GO:0016020">
    <property type="term" value="C:membrane"/>
    <property type="evidence" value="ECO:0007669"/>
    <property type="project" value="UniProtKB-SubCell"/>
</dbReference>
<dbReference type="InterPro" id="IPR000223">
    <property type="entry name" value="Pept_S26A_signal_pept_1"/>
</dbReference>
<dbReference type="AlphaFoldDB" id="A0A2J0L2K1"/>
<dbReference type="CDD" id="cd06530">
    <property type="entry name" value="S26_SPase_I"/>
    <property type="match status" value="1"/>
</dbReference>
<gene>
    <name evidence="9" type="primary">lepB</name>
    <name evidence="9" type="ORF">COS99_00875</name>
</gene>
<evidence type="ECO:0000256" key="5">
    <source>
        <dbReference type="ARBA" id="ARBA00022801"/>
    </source>
</evidence>
<dbReference type="InterPro" id="IPR019533">
    <property type="entry name" value="Peptidase_S26"/>
</dbReference>
<comment type="similarity">
    <text evidence="2 7">Belongs to the peptidase S26 family.</text>
</comment>
<reference evidence="9 10" key="1">
    <citation type="submission" date="2017-09" db="EMBL/GenBank/DDBJ databases">
        <title>Depth-based differentiation of microbial function through sediment-hosted aquifers and enrichment of novel symbionts in the deep terrestrial subsurface.</title>
        <authorList>
            <person name="Probst A.J."/>
            <person name="Ladd B."/>
            <person name="Jarett J.K."/>
            <person name="Geller-Mcgrath D.E."/>
            <person name="Sieber C.M."/>
            <person name="Emerson J.B."/>
            <person name="Anantharaman K."/>
            <person name="Thomas B.C."/>
            <person name="Malmstrom R."/>
            <person name="Stieglmeier M."/>
            <person name="Klingl A."/>
            <person name="Woyke T."/>
            <person name="Ryan C.M."/>
            <person name="Banfield J.F."/>
        </authorList>
    </citation>
    <scope>NUCLEOTIDE SEQUENCE [LARGE SCALE GENOMIC DNA]</scope>
    <source>
        <strain evidence="9">CG07_land_8_20_14_0_80_42_15</strain>
    </source>
</reference>
<feature type="active site" evidence="6">
    <location>
        <position position="83"/>
    </location>
</feature>